<dbReference type="RefSeq" id="WP_191709157.1">
    <property type="nucleotide sequence ID" value="NZ_JACSPQ010000001.1"/>
</dbReference>
<dbReference type="Proteomes" id="UP000616346">
    <property type="component" value="Unassembled WGS sequence"/>
</dbReference>
<accession>A0ABR8V758</accession>
<keyword evidence="1" id="KW-0472">Membrane</keyword>
<sequence length="233" mass="27455">MKQFTIVFDKKQAEYATILNTLVSEVEEVKNVERSLKVYQKGMVLTDKDCVLFVGDESSQKYRDNFKDIYSKYGIHIGYRGCKAWIYCEKFNWDKKSYKMFHDELLDLYERLDMNPTKVQDFVIAGVKEYCTTGTTSAPNTSTFVQQMLWTSVVSAHIVAMPPIFIFGPITWLIYKMKKWIKSLFAESTRIDQQYRFAIALFFNDYLKKYLKIACEEILDKEDADKENKKKQL</sequence>
<organism evidence="2 3">
    <name type="scientific">Phocaeicola faecium</name>
    <dbReference type="NCBI Taxonomy" id="2762213"/>
    <lineage>
        <taxon>Bacteria</taxon>
        <taxon>Pseudomonadati</taxon>
        <taxon>Bacteroidota</taxon>
        <taxon>Bacteroidia</taxon>
        <taxon>Bacteroidales</taxon>
        <taxon>Bacteroidaceae</taxon>
        <taxon>Phocaeicola</taxon>
    </lineage>
</organism>
<dbReference type="EMBL" id="JACSPQ010000001">
    <property type="protein sequence ID" value="MBD8000616.1"/>
    <property type="molecule type" value="Genomic_DNA"/>
</dbReference>
<keyword evidence="3" id="KW-1185">Reference proteome</keyword>
<proteinExistence type="predicted"/>
<name>A0ABR8V758_9BACT</name>
<evidence type="ECO:0000256" key="1">
    <source>
        <dbReference type="SAM" id="Phobius"/>
    </source>
</evidence>
<reference evidence="2 3" key="1">
    <citation type="submission" date="2020-08" db="EMBL/GenBank/DDBJ databases">
        <title>A Genomic Blueprint of the Chicken Gut Microbiome.</title>
        <authorList>
            <person name="Gilroy R."/>
            <person name="Ravi A."/>
            <person name="Getino M."/>
            <person name="Pursley I."/>
            <person name="Horton D.L."/>
            <person name="Alikhan N.-F."/>
            <person name="Baker D."/>
            <person name="Gharbi K."/>
            <person name="Hall N."/>
            <person name="Watson M."/>
            <person name="Adriaenssens E.M."/>
            <person name="Foster-Nyarko E."/>
            <person name="Jarju S."/>
            <person name="Secka A."/>
            <person name="Antonio M."/>
            <person name="Oren A."/>
            <person name="Chaudhuri R."/>
            <person name="La Ragione R.M."/>
            <person name="Hildebrand F."/>
            <person name="Pallen M.J."/>
        </authorList>
    </citation>
    <scope>NUCLEOTIDE SEQUENCE [LARGE SCALE GENOMIC DNA]</scope>
    <source>
        <strain evidence="2 3">Sa1YUN3</strain>
    </source>
</reference>
<evidence type="ECO:0000313" key="3">
    <source>
        <dbReference type="Proteomes" id="UP000616346"/>
    </source>
</evidence>
<evidence type="ECO:0000313" key="2">
    <source>
        <dbReference type="EMBL" id="MBD8000616.1"/>
    </source>
</evidence>
<keyword evidence="1" id="KW-1133">Transmembrane helix</keyword>
<feature type="transmembrane region" description="Helical" evidence="1">
    <location>
        <begin position="149"/>
        <end position="175"/>
    </location>
</feature>
<keyword evidence="1" id="KW-0812">Transmembrane</keyword>
<gene>
    <name evidence="2" type="ORF">H9626_00015</name>
</gene>
<comment type="caution">
    <text evidence="2">The sequence shown here is derived from an EMBL/GenBank/DDBJ whole genome shotgun (WGS) entry which is preliminary data.</text>
</comment>
<protein>
    <submittedName>
        <fullName evidence="2">Uncharacterized protein</fullName>
    </submittedName>
</protein>